<dbReference type="OrthoDB" id="3354387at2759"/>
<dbReference type="Proteomes" id="UP000799538">
    <property type="component" value="Unassembled WGS sequence"/>
</dbReference>
<evidence type="ECO:0000256" key="2">
    <source>
        <dbReference type="ARBA" id="ARBA00022679"/>
    </source>
</evidence>
<evidence type="ECO:0000256" key="3">
    <source>
        <dbReference type="PIRSR" id="PIRSR000509-1"/>
    </source>
</evidence>
<feature type="binding site" evidence="3">
    <location>
        <position position="330"/>
    </location>
    <ligand>
        <name>dimethylallyl diphosphate</name>
        <dbReference type="ChEBI" id="CHEBI:57623"/>
    </ligand>
</feature>
<accession>A0A6A6GS11</accession>
<keyword evidence="5" id="KW-1185">Reference proteome</keyword>
<dbReference type="Pfam" id="PF11991">
    <property type="entry name" value="Trp_DMAT"/>
    <property type="match status" value="1"/>
</dbReference>
<dbReference type="AlphaFoldDB" id="A0A6A6GS11"/>
<dbReference type="GO" id="GO:0016765">
    <property type="term" value="F:transferase activity, transferring alkyl or aryl (other than methyl) groups"/>
    <property type="evidence" value="ECO:0007669"/>
    <property type="project" value="InterPro"/>
</dbReference>
<reference evidence="5" key="1">
    <citation type="journal article" date="2020" name="Stud. Mycol.">
        <title>101 Dothideomycetes genomes: A test case for predicting lifestyles and emergence of pathogens.</title>
        <authorList>
            <person name="Haridas S."/>
            <person name="Albert R."/>
            <person name="Binder M."/>
            <person name="Bloem J."/>
            <person name="LaButti K."/>
            <person name="Salamov A."/>
            <person name="Andreopoulos B."/>
            <person name="Baker S."/>
            <person name="Barry K."/>
            <person name="Bills G."/>
            <person name="Bluhm B."/>
            <person name="Cannon C."/>
            <person name="Castanera R."/>
            <person name="Culley D."/>
            <person name="Daum C."/>
            <person name="Ezra D."/>
            <person name="Gonzalez J."/>
            <person name="Henrissat B."/>
            <person name="Kuo A."/>
            <person name="Liang C."/>
            <person name="Lipzen A."/>
            <person name="Lutzoni F."/>
            <person name="Magnuson J."/>
            <person name="Mondo S."/>
            <person name="Nolan M."/>
            <person name="Ohm R."/>
            <person name="Pangilinan J."/>
            <person name="Park H.-J."/>
            <person name="Ramirez L."/>
            <person name="Alfaro M."/>
            <person name="Sun H."/>
            <person name="Tritt A."/>
            <person name="Yoshinaga Y."/>
            <person name="Zwiers L.-H."/>
            <person name="Turgeon B."/>
            <person name="Goodwin S."/>
            <person name="Spatafora J."/>
            <person name="Crous P."/>
            <person name="Grigoriev I."/>
        </authorList>
    </citation>
    <scope>NUCLEOTIDE SEQUENCE [LARGE SCALE GENOMIC DNA]</scope>
    <source>
        <strain evidence="5">CECT 20119</strain>
    </source>
</reference>
<feature type="binding site" evidence="3">
    <location>
        <position position="243"/>
    </location>
    <ligand>
        <name>dimethylallyl diphosphate</name>
        <dbReference type="ChEBI" id="CHEBI:57623"/>
    </ligand>
</feature>
<dbReference type="InterPro" id="IPR017795">
    <property type="entry name" value="ABBA_NscD-like"/>
</dbReference>
<feature type="binding site" evidence="3">
    <location>
        <position position="173"/>
    </location>
    <ligand>
        <name>dimethylallyl diphosphate</name>
        <dbReference type="ChEBI" id="CHEBI:57623"/>
    </ligand>
</feature>
<dbReference type="PANTHER" id="PTHR40627:SF4">
    <property type="entry name" value="PRENYLTRANSFERASE ASQH1-RELATED"/>
    <property type="match status" value="1"/>
</dbReference>
<evidence type="ECO:0000313" key="5">
    <source>
        <dbReference type="Proteomes" id="UP000799538"/>
    </source>
</evidence>
<dbReference type="NCBIfam" id="TIGR03429">
    <property type="entry name" value="arom_pren_DMATS"/>
    <property type="match status" value="1"/>
</dbReference>
<dbReference type="GO" id="GO:0009820">
    <property type="term" value="P:alkaloid metabolic process"/>
    <property type="evidence" value="ECO:0007669"/>
    <property type="project" value="InterPro"/>
</dbReference>
<keyword evidence="2 4" id="KW-0808">Transferase</keyword>
<dbReference type="SFLD" id="SFLDS00036">
    <property type="entry name" value="Aromatic_Prenyltransferase"/>
    <property type="match status" value="1"/>
</dbReference>
<evidence type="ECO:0000256" key="1">
    <source>
        <dbReference type="ARBA" id="ARBA00010209"/>
    </source>
</evidence>
<dbReference type="PANTHER" id="PTHR40627">
    <property type="entry name" value="INDOLE PRENYLTRANSFERASE TDIB-RELATED"/>
    <property type="match status" value="1"/>
</dbReference>
<evidence type="ECO:0000313" key="4">
    <source>
        <dbReference type="EMBL" id="KAF2228300.1"/>
    </source>
</evidence>
<feature type="binding site" evidence="3">
    <location>
        <position position="72"/>
    </location>
    <ligand>
        <name>L-tryptophan</name>
        <dbReference type="ChEBI" id="CHEBI:57912"/>
    </ligand>
</feature>
<dbReference type="CDD" id="cd13929">
    <property type="entry name" value="PT-DMATS_CymD"/>
    <property type="match status" value="1"/>
</dbReference>
<dbReference type="PIRSF" id="PIRSF000509">
    <property type="entry name" value="Trp_DMAT"/>
    <property type="match status" value="1"/>
</dbReference>
<proteinExistence type="inferred from homology"/>
<name>A0A6A6GS11_9PEZI</name>
<sequence length="413" mass="47109">MVADSSFDFWQREVGAPLATLLRKAGYDLESQDTNMQIFLDCTVPALGPACLRPDDFPPWQSFMTDDHTPVELSWAWGCTGEDPSIRYALEPIGSSAHGRSDLWNLQASRDLIKELQHIVPNFNLRLYSHFAQRLLPNDQDPQYTSLQDQFPAGTSSFFLAYDLRRKGPMTVKAYFLPYVRALQSKVSNFDLIVQAIRSLPEARAGAFQALDLLTKFTQKDPIGSTLECDILGIDCVPEQSARLKIYLRSRCTSFDSVRWIMTIGGRIQSPENEQAFRDLFELWQALFQPSKQQAIRSSDELDFCSHRTAGILYYFDFSQNKSQPVPKVYLPVRHYGKSDHLVATALCTYMQRRGKKQEARQYQLALEEIYTSHDLRNSLGAQTYTACAIKSGQLMITSYINPKIYSKQTTRN</sequence>
<comment type="similarity">
    <text evidence="1">Belongs to the tryptophan dimethylallyltransferase family.</text>
</comment>
<protein>
    <submittedName>
        <fullName evidence="4">Aromatic prenyltransferase</fullName>
    </submittedName>
</protein>
<feature type="binding site" evidence="3">
    <location>
        <position position="87"/>
    </location>
    <ligand>
        <name>dimethylallyl diphosphate</name>
        <dbReference type="ChEBI" id="CHEBI:57623"/>
    </ligand>
</feature>
<organism evidence="4 5">
    <name type="scientific">Elsinoe ampelina</name>
    <dbReference type="NCBI Taxonomy" id="302913"/>
    <lineage>
        <taxon>Eukaryota</taxon>
        <taxon>Fungi</taxon>
        <taxon>Dikarya</taxon>
        <taxon>Ascomycota</taxon>
        <taxon>Pezizomycotina</taxon>
        <taxon>Dothideomycetes</taxon>
        <taxon>Dothideomycetidae</taxon>
        <taxon>Myriangiales</taxon>
        <taxon>Elsinoaceae</taxon>
        <taxon>Elsinoe</taxon>
    </lineage>
</organism>
<dbReference type="InterPro" id="IPR012148">
    <property type="entry name" value="ABBA_DMATS-like"/>
</dbReference>
<dbReference type="InterPro" id="IPR033964">
    <property type="entry name" value="ABBA"/>
</dbReference>
<feature type="binding site" evidence="3">
    <location>
        <position position="175"/>
    </location>
    <ligand>
        <name>dimethylallyl diphosphate</name>
        <dbReference type="ChEBI" id="CHEBI:57623"/>
    </ligand>
</feature>
<feature type="binding site" evidence="3">
    <location>
        <position position="245"/>
    </location>
    <ligand>
        <name>dimethylallyl diphosphate</name>
        <dbReference type="ChEBI" id="CHEBI:57623"/>
    </ligand>
</feature>
<feature type="binding site" evidence="3">
    <location>
        <position position="247"/>
    </location>
    <ligand>
        <name>dimethylallyl diphosphate</name>
        <dbReference type="ChEBI" id="CHEBI:57623"/>
    </ligand>
</feature>
<dbReference type="EMBL" id="ML992501">
    <property type="protein sequence ID" value="KAF2228300.1"/>
    <property type="molecule type" value="Genomic_DNA"/>
</dbReference>
<gene>
    <name evidence="4" type="ORF">BDZ85DRAFT_315760</name>
</gene>
<dbReference type="SFLD" id="SFLDG01162">
    <property type="entry name" value="I"/>
    <property type="match status" value="1"/>
</dbReference>